<dbReference type="InterPro" id="IPR050832">
    <property type="entry name" value="Bact_Acetyltransf"/>
</dbReference>
<protein>
    <submittedName>
        <fullName evidence="4">Ribosomal protein S18 acetylase RimI</fullName>
    </submittedName>
</protein>
<dbReference type="Gene3D" id="3.40.630.30">
    <property type="match status" value="1"/>
</dbReference>
<dbReference type="PANTHER" id="PTHR43877">
    <property type="entry name" value="AMINOALKYLPHOSPHONATE N-ACETYLTRANSFERASE-RELATED-RELATED"/>
    <property type="match status" value="1"/>
</dbReference>
<feature type="domain" description="N-acetyltransferase" evidence="3">
    <location>
        <begin position="1"/>
        <end position="166"/>
    </location>
</feature>
<evidence type="ECO:0000256" key="2">
    <source>
        <dbReference type="ARBA" id="ARBA00023315"/>
    </source>
</evidence>
<accession>A0A1G9SQN9</accession>
<dbReference type="AlphaFoldDB" id="A0A1G9SQN9"/>
<sequence>MRDATRDDAHAIATVLVRSWRAAYRGLLPDEVLAALSISEREQFWSDLLAARPPRTRMLVATSAGDVVGFAALGPPLVEADRVDPSLGDLYALYLAPDVWHCGIGSQLHAAALDGLRSCGFTHAGLWVLDSNERALCFYRSHGWTDTGRSQLDRGPGGVELHERRLHRDLGEFTLGPTALP</sequence>
<keyword evidence="2" id="KW-0012">Acyltransferase</keyword>
<dbReference type="InterPro" id="IPR000182">
    <property type="entry name" value="GNAT_dom"/>
</dbReference>
<dbReference type="Pfam" id="PF00583">
    <property type="entry name" value="Acetyltransf_1"/>
    <property type="match status" value="1"/>
</dbReference>
<dbReference type="Proteomes" id="UP000183376">
    <property type="component" value="Chromosome I"/>
</dbReference>
<organism evidence="4 5">
    <name type="scientific">Allokutzneria albata</name>
    <name type="common">Kibdelosporangium albatum</name>
    <dbReference type="NCBI Taxonomy" id="211114"/>
    <lineage>
        <taxon>Bacteria</taxon>
        <taxon>Bacillati</taxon>
        <taxon>Actinomycetota</taxon>
        <taxon>Actinomycetes</taxon>
        <taxon>Pseudonocardiales</taxon>
        <taxon>Pseudonocardiaceae</taxon>
        <taxon>Allokutzneria</taxon>
    </lineage>
</organism>
<dbReference type="PROSITE" id="PS51186">
    <property type="entry name" value="GNAT"/>
    <property type="match status" value="1"/>
</dbReference>
<name>A0A1G9SQN9_ALLAB</name>
<keyword evidence="5" id="KW-1185">Reference proteome</keyword>
<keyword evidence="4" id="KW-0689">Ribosomal protein</keyword>
<gene>
    <name evidence="4" type="ORF">SAMN04489726_1324</name>
</gene>
<keyword evidence="4" id="KW-0687">Ribonucleoprotein</keyword>
<reference evidence="4 5" key="1">
    <citation type="submission" date="2016-10" db="EMBL/GenBank/DDBJ databases">
        <authorList>
            <person name="de Groot N.N."/>
        </authorList>
    </citation>
    <scope>NUCLEOTIDE SEQUENCE [LARGE SCALE GENOMIC DNA]</scope>
    <source>
        <strain evidence="4 5">DSM 44149</strain>
    </source>
</reference>
<evidence type="ECO:0000313" key="5">
    <source>
        <dbReference type="Proteomes" id="UP000183376"/>
    </source>
</evidence>
<dbReference type="eggNOG" id="COG0456">
    <property type="taxonomic scope" value="Bacteria"/>
</dbReference>
<dbReference type="EMBL" id="LT629701">
    <property type="protein sequence ID" value="SDM37759.1"/>
    <property type="molecule type" value="Genomic_DNA"/>
</dbReference>
<dbReference type="GO" id="GO:0005840">
    <property type="term" value="C:ribosome"/>
    <property type="evidence" value="ECO:0007669"/>
    <property type="project" value="UniProtKB-KW"/>
</dbReference>
<evidence type="ECO:0000259" key="3">
    <source>
        <dbReference type="PROSITE" id="PS51186"/>
    </source>
</evidence>
<dbReference type="CDD" id="cd04301">
    <property type="entry name" value="NAT_SF"/>
    <property type="match status" value="1"/>
</dbReference>
<dbReference type="InterPro" id="IPR016181">
    <property type="entry name" value="Acyl_CoA_acyltransferase"/>
</dbReference>
<evidence type="ECO:0000256" key="1">
    <source>
        <dbReference type="ARBA" id="ARBA00022679"/>
    </source>
</evidence>
<keyword evidence="1" id="KW-0808">Transferase</keyword>
<evidence type="ECO:0000313" key="4">
    <source>
        <dbReference type="EMBL" id="SDM37759.1"/>
    </source>
</evidence>
<dbReference type="SUPFAM" id="SSF55729">
    <property type="entry name" value="Acyl-CoA N-acyltransferases (Nat)"/>
    <property type="match status" value="1"/>
</dbReference>
<dbReference type="GO" id="GO:0016747">
    <property type="term" value="F:acyltransferase activity, transferring groups other than amino-acyl groups"/>
    <property type="evidence" value="ECO:0007669"/>
    <property type="project" value="InterPro"/>
</dbReference>
<proteinExistence type="predicted"/>